<dbReference type="AlphaFoldDB" id="A0A4C2A4N7"/>
<dbReference type="EMBL" id="BGZK01002473">
    <property type="protein sequence ID" value="GBP94194.1"/>
    <property type="molecule type" value="Genomic_DNA"/>
</dbReference>
<protein>
    <submittedName>
        <fullName evidence="1">Uncharacterized protein</fullName>
    </submittedName>
</protein>
<reference evidence="1 2" key="1">
    <citation type="journal article" date="2019" name="Commun. Biol.">
        <title>The bagworm genome reveals a unique fibroin gene that provides high tensile strength.</title>
        <authorList>
            <person name="Kono N."/>
            <person name="Nakamura H."/>
            <person name="Ohtoshi R."/>
            <person name="Tomita M."/>
            <person name="Numata K."/>
            <person name="Arakawa K."/>
        </authorList>
    </citation>
    <scope>NUCLEOTIDE SEQUENCE [LARGE SCALE GENOMIC DNA]</scope>
</reference>
<gene>
    <name evidence="1" type="ORF">EVAR_83184_1</name>
</gene>
<comment type="caution">
    <text evidence="1">The sequence shown here is derived from an EMBL/GenBank/DDBJ whole genome shotgun (WGS) entry which is preliminary data.</text>
</comment>
<accession>A0A4C2A4N7</accession>
<dbReference type="Proteomes" id="UP000299102">
    <property type="component" value="Unassembled WGS sequence"/>
</dbReference>
<keyword evidence="2" id="KW-1185">Reference proteome</keyword>
<proteinExistence type="predicted"/>
<name>A0A4C2A4N7_EUMVA</name>
<sequence length="69" mass="7572">MKSQIASTSFDLVLPSVHLRTIVSEYIRCWRSQAHRPVLAAAGPHFAPRPGSASRTLVALRHADPVLLN</sequence>
<evidence type="ECO:0000313" key="1">
    <source>
        <dbReference type="EMBL" id="GBP94194.1"/>
    </source>
</evidence>
<organism evidence="1 2">
    <name type="scientific">Eumeta variegata</name>
    <name type="common">Bagworm moth</name>
    <name type="synonym">Eumeta japonica</name>
    <dbReference type="NCBI Taxonomy" id="151549"/>
    <lineage>
        <taxon>Eukaryota</taxon>
        <taxon>Metazoa</taxon>
        <taxon>Ecdysozoa</taxon>
        <taxon>Arthropoda</taxon>
        <taxon>Hexapoda</taxon>
        <taxon>Insecta</taxon>
        <taxon>Pterygota</taxon>
        <taxon>Neoptera</taxon>
        <taxon>Endopterygota</taxon>
        <taxon>Lepidoptera</taxon>
        <taxon>Glossata</taxon>
        <taxon>Ditrysia</taxon>
        <taxon>Tineoidea</taxon>
        <taxon>Psychidae</taxon>
        <taxon>Oiketicinae</taxon>
        <taxon>Eumeta</taxon>
    </lineage>
</organism>
<evidence type="ECO:0000313" key="2">
    <source>
        <dbReference type="Proteomes" id="UP000299102"/>
    </source>
</evidence>